<dbReference type="OrthoDB" id="426353at2"/>
<proteinExistence type="predicted"/>
<name>A0A2T1DMT0_9CYAN</name>
<dbReference type="EMBL" id="PVWG01000002">
    <property type="protein sequence ID" value="PSB21765.1"/>
    <property type="molecule type" value="Genomic_DNA"/>
</dbReference>
<sequence>MMQSSQTEASNPVATNKLSEFSALELAQALTEKLSISDRDWHRLKSNRLARSREQAAVALIFLLKDQPEEALLRLQQAAGWLDKSISAPPCEHHGSKK</sequence>
<comment type="caution">
    <text evidence="1">The sequence shown here is derived from an EMBL/GenBank/DDBJ whole genome shotgun (WGS) entry which is preliminary data.</text>
</comment>
<dbReference type="Pfam" id="PF20035">
    <property type="entry name" value="DUF6439"/>
    <property type="match status" value="1"/>
</dbReference>
<dbReference type="Proteomes" id="UP000238634">
    <property type="component" value="Unassembled WGS sequence"/>
</dbReference>
<organism evidence="1 2">
    <name type="scientific">Phormidesmis priestleyi ULC007</name>
    <dbReference type="NCBI Taxonomy" id="1920490"/>
    <lineage>
        <taxon>Bacteria</taxon>
        <taxon>Bacillati</taxon>
        <taxon>Cyanobacteriota</taxon>
        <taxon>Cyanophyceae</taxon>
        <taxon>Leptolyngbyales</taxon>
        <taxon>Leptolyngbyaceae</taxon>
        <taxon>Phormidesmis</taxon>
    </lineage>
</organism>
<accession>A0A2T1DMT0</accession>
<protein>
    <submittedName>
        <fullName evidence="1">Uncharacterized protein</fullName>
    </submittedName>
</protein>
<keyword evidence="2" id="KW-1185">Reference proteome</keyword>
<evidence type="ECO:0000313" key="1">
    <source>
        <dbReference type="EMBL" id="PSB21765.1"/>
    </source>
</evidence>
<dbReference type="STRING" id="1920490.GCA_001895925_01739"/>
<dbReference type="InterPro" id="IPR045511">
    <property type="entry name" value="DUF6439"/>
</dbReference>
<evidence type="ECO:0000313" key="2">
    <source>
        <dbReference type="Proteomes" id="UP000238634"/>
    </source>
</evidence>
<dbReference type="AlphaFoldDB" id="A0A2T1DMT0"/>
<reference evidence="1 2" key="2">
    <citation type="submission" date="2018-03" db="EMBL/GenBank/DDBJ databases">
        <title>The ancient ancestry and fast evolution of plastids.</title>
        <authorList>
            <person name="Moore K.R."/>
            <person name="Magnabosco C."/>
            <person name="Momper L."/>
            <person name="Gold D.A."/>
            <person name="Bosak T."/>
            <person name="Fournier G.P."/>
        </authorList>
    </citation>
    <scope>NUCLEOTIDE SEQUENCE [LARGE SCALE GENOMIC DNA]</scope>
    <source>
        <strain evidence="1 2">ULC007</strain>
    </source>
</reference>
<reference evidence="1 2" key="1">
    <citation type="submission" date="2018-02" db="EMBL/GenBank/DDBJ databases">
        <authorList>
            <person name="Cohen D.B."/>
            <person name="Kent A.D."/>
        </authorList>
    </citation>
    <scope>NUCLEOTIDE SEQUENCE [LARGE SCALE GENOMIC DNA]</scope>
    <source>
        <strain evidence="1 2">ULC007</strain>
    </source>
</reference>
<gene>
    <name evidence="1" type="ORF">C7B65_03745</name>
</gene>